<evidence type="ECO:0000256" key="3">
    <source>
        <dbReference type="ARBA" id="ARBA00004418"/>
    </source>
</evidence>
<dbReference type="SFLD" id="SFLDS00003">
    <property type="entry name" value="Haloacid_Dehalogenase"/>
    <property type="match status" value="1"/>
</dbReference>
<accession>A0ABT7HLP4</accession>
<evidence type="ECO:0000256" key="8">
    <source>
        <dbReference type="ARBA" id="ARBA00022723"/>
    </source>
</evidence>
<comment type="subunit">
    <text evidence="5">Homotetramer.</text>
</comment>
<evidence type="ECO:0000313" key="14">
    <source>
        <dbReference type="EMBL" id="MDK9581139.1"/>
    </source>
</evidence>
<comment type="similarity">
    <text evidence="4">Belongs to the class B bacterial acid phosphatase family.</text>
</comment>
<evidence type="ECO:0000313" key="15">
    <source>
        <dbReference type="Proteomes" id="UP001225134"/>
    </source>
</evidence>
<dbReference type="Proteomes" id="UP001225134">
    <property type="component" value="Unassembled WGS sequence"/>
</dbReference>
<dbReference type="RefSeq" id="WP_285153457.1">
    <property type="nucleotide sequence ID" value="NZ_CAUPPJ010000003.1"/>
</dbReference>
<proteinExistence type="inferred from homology"/>
<evidence type="ECO:0000256" key="11">
    <source>
        <dbReference type="ARBA" id="ARBA00022801"/>
    </source>
</evidence>
<dbReference type="EC" id="3.1.3.2" evidence="6"/>
<organism evidence="14 15">
    <name type="scientific">Sneathia sanguinegens</name>
    <dbReference type="NCBI Taxonomy" id="40543"/>
    <lineage>
        <taxon>Bacteria</taxon>
        <taxon>Fusobacteriati</taxon>
        <taxon>Fusobacteriota</taxon>
        <taxon>Fusobacteriia</taxon>
        <taxon>Fusobacteriales</taxon>
        <taxon>Leptotrichiaceae</taxon>
        <taxon>Sneathia</taxon>
    </lineage>
</organism>
<evidence type="ECO:0000256" key="10">
    <source>
        <dbReference type="ARBA" id="ARBA00022764"/>
    </source>
</evidence>
<dbReference type="GO" id="GO:0003993">
    <property type="term" value="F:acid phosphatase activity"/>
    <property type="evidence" value="ECO:0007669"/>
    <property type="project" value="UniProtKB-EC"/>
</dbReference>
<keyword evidence="11 14" id="KW-0378">Hydrolase</keyword>
<keyword evidence="9 13" id="KW-0732">Signal</keyword>
<sequence length="246" mass="27816">MKNKILTIILMSLMSFVSFAGKSAPYTHKGYTSKEIMKLGEANAKEIKWVTVEDIRKSLEGVKPIVVSFDIDDTVLASSPCFFYGKNEFSKNGVKFTRNQDFWDYIDEMACDKFSIPKNSSREIIKMHLDRGDTIIFITGRTASKYSTNDKLDSTAIILQKEFGIINMKPISYRTEETKKANTYDKTYYIKKYNVKLHYGDSDDDILAAKEAGIRGIRVMRTLNSTNTSGANNGGYGEEVVIDSAY</sequence>
<comment type="catalytic activity">
    <reaction evidence="1">
        <text>a phosphate monoester + H2O = an alcohol + phosphate</text>
        <dbReference type="Rhea" id="RHEA:15017"/>
        <dbReference type="ChEBI" id="CHEBI:15377"/>
        <dbReference type="ChEBI" id="CHEBI:30879"/>
        <dbReference type="ChEBI" id="CHEBI:43474"/>
        <dbReference type="ChEBI" id="CHEBI:67140"/>
        <dbReference type="EC" id="3.1.3.2"/>
    </reaction>
</comment>
<name>A0ABT7HLP4_9FUSO</name>
<keyword evidence="12" id="KW-0460">Magnesium</keyword>
<evidence type="ECO:0000256" key="13">
    <source>
        <dbReference type="SAM" id="SignalP"/>
    </source>
</evidence>
<comment type="cofactor">
    <cofactor evidence="2">
        <name>Mg(2+)</name>
        <dbReference type="ChEBI" id="CHEBI:18420"/>
    </cofactor>
</comment>
<evidence type="ECO:0000256" key="9">
    <source>
        <dbReference type="ARBA" id="ARBA00022729"/>
    </source>
</evidence>
<reference evidence="14 15" key="1">
    <citation type="submission" date="2023-06" db="EMBL/GenBank/DDBJ databases">
        <title>Antibody response to the Sneathia vaginalis cytopathogenic toxin A during pregnancy.</title>
        <authorList>
            <person name="Mccoy Z.T."/>
            <person name="Serrano M.G."/>
            <person name="Spaine K."/>
            <person name="Edwards D.J."/>
            <person name="Buck G.A."/>
            <person name="Jefferson K."/>
        </authorList>
    </citation>
    <scope>NUCLEOTIDE SEQUENCE [LARGE SCALE GENOMIC DNA]</scope>
    <source>
        <strain evidence="14 15">CCUG 42621</strain>
    </source>
</reference>
<feature type="chain" id="PRO_5045722884" description="Class B acid phosphatase" evidence="13">
    <location>
        <begin position="21"/>
        <end position="246"/>
    </location>
</feature>
<dbReference type="Gene3D" id="3.40.50.1000">
    <property type="entry name" value="HAD superfamily/HAD-like"/>
    <property type="match status" value="1"/>
</dbReference>
<evidence type="ECO:0000256" key="6">
    <source>
        <dbReference type="ARBA" id="ARBA00012646"/>
    </source>
</evidence>
<dbReference type="InterPro" id="IPR036412">
    <property type="entry name" value="HAD-like_sf"/>
</dbReference>
<evidence type="ECO:0000256" key="4">
    <source>
        <dbReference type="ARBA" id="ARBA00007752"/>
    </source>
</evidence>
<dbReference type="InterPro" id="IPR005519">
    <property type="entry name" value="Acid_phosphat_B-like"/>
</dbReference>
<dbReference type="EMBL" id="JASSPP010000012">
    <property type="protein sequence ID" value="MDK9581139.1"/>
    <property type="molecule type" value="Genomic_DNA"/>
</dbReference>
<dbReference type="NCBIfam" id="TIGR01672">
    <property type="entry name" value="AphA"/>
    <property type="match status" value="1"/>
</dbReference>
<feature type="signal peptide" evidence="13">
    <location>
        <begin position="1"/>
        <end position="20"/>
    </location>
</feature>
<dbReference type="InterPro" id="IPR010025">
    <property type="entry name" value="HAD-SF_ppase_IIIB_AphA"/>
</dbReference>
<comment type="subcellular location">
    <subcellularLocation>
        <location evidence="3">Periplasm</location>
    </subcellularLocation>
</comment>
<evidence type="ECO:0000256" key="12">
    <source>
        <dbReference type="ARBA" id="ARBA00022842"/>
    </source>
</evidence>
<evidence type="ECO:0000256" key="5">
    <source>
        <dbReference type="ARBA" id="ARBA00011881"/>
    </source>
</evidence>
<evidence type="ECO:0000256" key="1">
    <source>
        <dbReference type="ARBA" id="ARBA00000032"/>
    </source>
</evidence>
<evidence type="ECO:0000256" key="2">
    <source>
        <dbReference type="ARBA" id="ARBA00001946"/>
    </source>
</evidence>
<dbReference type="SFLD" id="SFLDG01127">
    <property type="entry name" value="C1.3:_Acid_Phosphatase_Like"/>
    <property type="match status" value="1"/>
</dbReference>
<dbReference type="SUPFAM" id="SSF56784">
    <property type="entry name" value="HAD-like"/>
    <property type="match status" value="1"/>
</dbReference>
<gene>
    <name evidence="14" type="primary">aphA</name>
    <name evidence="14" type="ORF">QQA45_06540</name>
</gene>
<evidence type="ECO:0000256" key="7">
    <source>
        <dbReference type="ARBA" id="ARBA00022113"/>
    </source>
</evidence>
<dbReference type="Pfam" id="PF03767">
    <property type="entry name" value="Acid_phosphat_B"/>
    <property type="match status" value="1"/>
</dbReference>
<dbReference type="InterPro" id="IPR023214">
    <property type="entry name" value="HAD_sf"/>
</dbReference>
<comment type="caution">
    <text evidence="14">The sequence shown here is derived from an EMBL/GenBank/DDBJ whole genome shotgun (WGS) entry which is preliminary data.</text>
</comment>
<keyword evidence="15" id="KW-1185">Reference proteome</keyword>
<protein>
    <recommendedName>
        <fullName evidence="7">Class B acid phosphatase</fullName>
        <ecNumber evidence="6">3.1.3.2</ecNumber>
    </recommendedName>
</protein>
<keyword evidence="8" id="KW-0479">Metal-binding</keyword>
<keyword evidence="10" id="KW-0574">Periplasm</keyword>